<protein>
    <submittedName>
        <fullName evidence="2">Predicted metallo-beta-lactamase</fullName>
    </submittedName>
</protein>
<gene>
    <name evidence="2" type="ORF">LRC95</name>
</gene>
<dbReference type="InterPro" id="IPR036866">
    <property type="entry name" value="RibonucZ/Hydroxyglut_hydro"/>
</dbReference>
<dbReference type="Proteomes" id="UP000000663">
    <property type="component" value="Chromosome"/>
</dbReference>
<dbReference type="InterPro" id="IPR001279">
    <property type="entry name" value="Metallo-B-lactamas"/>
</dbReference>
<dbReference type="PATRIC" id="fig|351160.9.peg.3144"/>
<dbReference type="STRING" id="351160.LRC95"/>
<dbReference type="Gene3D" id="3.60.15.10">
    <property type="entry name" value="Ribonuclease Z/Hydroxyacylglutathione hydrolase-like"/>
    <property type="match status" value="1"/>
</dbReference>
<accession>Q0W909</accession>
<evidence type="ECO:0000313" key="3">
    <source>
        <dbReference type="Proteomes" id="UP000000663"/>
    </source>
</evidence>
<keyword evidence="3" id="KW-1185">Reference proteome</keyword>
<dbReference type="OrthoDB" id="40950at2157"/>
<sequence length="516" mass="57654">MVSVTVYDGAETIGGNKIYVENGGSGVFLDFGMNYSRYNEYFNEYLCDRDTRGIHDLLQLNLIPKLNIYRDDLLTSDTCGCVRSYARPDVKAVLLSHAHMDHTGNMGLLDHAIPFVASSLSLAILKAQQDVSRNAGTSAEAAYVKPRVPGDNPLVCGSAGTKTPSVGRDLYGLTEPAARLHDLMAANPLKSKPYRPGHIGHLSELDLPFEVDAYPMDHSICGAVAYRLKSPDGTIFYTGDFRFHGENGSQNMDRLVAGAREANVLIVEGTRTGREGDHPTTESDVYEHCKAAVDSTDKLVIADFSARNFERLEMFARIARETGRELVITTRDVYLLAALECADGRCRMSNLLVYDAISDSKSGCDQRLVEREYADRLLSPMEISRNPGNYILCFSFYDMKHLLDIKPNDGLYIYSSSEAFSEEQEIDHLKLFRWLRHFNIETRGIRLATENGRPEITTEPGYHASGHIAGDELEKFIDRISPDIIIPVHTTAHSWFTSRFHEKVRCLKDGESFSLN</sequence>
<dbReference type="PANTHER" id="PTHR43694:SF1">
    <property type="entry name" value="RIBONUCLEASE J"/>
    <property type="match status" value="1"/>
</dbReference>
<dbReference type="KEGG" id="rci:LRC95"/>
<dbReference type="PANTHER" id="PTHR43694">
    <property type="entry name" value="RIBONUCLEASE J"/>
    <property type="match status" value="1"/>
</dbReference>
<name>Q0W909_METAR</name>
<proteinExistence type="predicted"/>
<organism evidence="2 3">
    <name type="scientific">Methanocella arvoryzae (strain DSM 22066 / NBRC 105507 / MRE50)</name>
    <dbReference type="NCBI Taxonomy" id="351160"/>
    <lineage>
        <taxon>Archaea</taxon>
        <taxon>Methanobacteriati</taxon>
        <taxon>Methanobacteriota</taxon>
        <taxon>Stenosarchaea group</taxon>
        <taxon>Methanomicrobia</taxon>
        <taxon>Methanocellales</taxon>
        <taxon>Methanocellaceae</taxon>
        <taxon>Methanocella</taxon>
    </lineage>
</organism>
<dbReference type="SUPFAM" id="SSF56281">
    <property type="entry name" value="Metallo-hydrolase/oxidoreductase"/>
    <property type="match status" value="1"/>
</dbReference>
<reference evidence="2 3" key="1">
    <citation type="journal article" date="2006" name="Science">
        <title>Genome of rice cluster I archaea -- the key methane producers in the rice rhizosphere.</title>
        <authorList>
            <person name="Erkel C."/>
            <person name="Kube M."/>
            <person name="Reinhardt R."/>
            <person name="Liesack W."/>
        </authorList>
    </citation>
    <scope>NUCLEOTIDE SEQUENCE [LARGE SCALE GENOMIC DNA]</scope>
    <source>
        <strain evidence="3">DSM 22066 / NBRC 105507 / MRE50</strain>
    </source>
</reference>
<evidence type="ECO:0000259" key="1">
    <source>
        <dbReference type="Pfam" id="PF00753"/>
    </source>
</evidence>
<feature type="domain" description="Metallo-beta-lactamase" evidence="1">
    <location>
        <begin position="84"/>
        <end position="249"/>
    </location>
</feature>
<dbReference type="AlphaFoldDB" id="Q0W909"/>
<evidence type="ECO:0000313" key="2">
    <source>
        <dbReference type="EMBL" id="CAJ35117.1"/>
    </source>
</evidence>
<dbReference type="eggNOG" id="arCOG00547">
    <property type="taxonomic scope" value="Archaea"/>
</dbReference>
<dbReference type="Pfam" id="PF00753">
    <property type="entry name" value="Lactamase_B"/>
    <property type="match status" value="1"/>
</dbReference>
<dbReference type="EMBL" id="AM114193">
    <property type="protein sequence ID" value="CAJ35117.1"/>
    <property type="molecule type" value="Genomic_DNA"/>
</dbReference>